<dbReference type="InterPro" id="IPR000719">
    <property type="entry name" value="Prot_kinase_dom"/>
</dbReference>
<feature type="non-terminal residue" evidence="2">
    <location>
        <position position="1"/>
    </location>
</feature>
<name>A0A0C3BKL9_HEBCY</name>
<dbReference type="SUPFAM" id="SSF56112">
    <property type="entry name" value="Protein kinase-like (PK-like)"/>
    <property type="match status" value="1"/>
</dbReference>
<dbReference type="Proteomes" id="UP000053424">
    <property type="component" value="Unassembled WGS sequence"/>
</dbReference>
<dbReference type="AlphaFoldDB" id="A0A0C3BKL9"/>
<keyword evidence="3" id="KW-1185">Reference proteome</keyword>
<evidence type="ECO:0000313" key="2">
    <source>
        <dbReference type="EMBL" id="KIM37260.1"/>
    </source>
</evidence>
<reference evidence="3" key="2">
    <citation type="submission" date="2015-01" db="EMBL/GenBank/DDBJ databases">
        <title>Evolutionary Origins and Diversification of the Mycorrhizal Mutualists.</title>
        <authorList>
            <consortium name="DOE Joint Genome Institute"/>
            <consortium name="Mycorrhizal Genomics Consortium"/>
            <person name="Kohler A."/>
            <person name="Kuo A."/>
            <person name="Nagy L.G."/>
            <person name="Floudas D."/>
            <person name="Copeland A."/>
            <person name="Barry K.W."/>
            <person name="Cichocki N."/>
            <person name="Veneault-Fourrey C."/>
            <person name="LaButti K."/>
            <person name="Lindquist E.A."/>
            <person name="Lipzen A."/>
            <person name="Lundell T."/>
            <person name="Morin E."/>
            <person name="Murat C."/>
            <person name="Riley R."/>
            <person name="Ohm R."/>
            <person name="Sun H."/>
            <person name="Tunlid A."/>
            <person name="Henrissat B."/>
            <person name="Grigoriev I.V."/>
            <person name="Hibbett D.S."/>
            <person name="Martin F."/>
        </authorList>
    </citation>
    <scope>NUCLEOTIDE SEQUENCE [LARGE SCALE GENOMIC DNA]</scope>
    <source>
        <strain evidence="3">h7</strain>
    </source>
</reference>
<dbReference type="STRING" id="686832.A0A0C3BKL9"/>
<dbReference type="InterPro" id="IPR011009">
    <property type="entry name" value="Kinase-like_dom_sf"/>
</dbReference>
<reference evidence="2 3" key="1">
    <citation type="submission" date="2014-04" db="EMBL/GenBank/DDBJ databases">
        <authorList>
            <consortium name="DOE Joint Genome Institute"/>
            <person name="Kuo A."/>
            <person name="Gay G."/>
            <person name="Dore J."/>
            <person name="Kohler A."/>
            <person name="Nagy L.G."/>
            <person name="Floudas D."/>
            <person name="Copeland A."/>
            <person name="Barry K.W."/>
            <person name="Cichocki N."/>
            <person name="Veneault-Fourrey C."/>
            <person name="LaButti K."/>
            <person name="Lindquist E.A."/>
            <person name="Lipzen A."/>
            <person name="Lundell T."/>
            <person name="Morin E."/>
            <person name="Murat C."/>
            <person name="Sun H."/>
            <person name="Tunlid A."/>
            <person name="Henrissat B."/>
            <person name="Grigoriev I.V."/>
            <person name="Hibbett D.S."/>
            <person name="Martin F."/>
            <person name="Nordberg H.P."/>
            <person name="Cantor M.N."/>
            <person name="Hua S.X."/>
        </authorList>
    </citation>
    <scope>NUCLEOTIDE SEQUENCE [LARGE SCALE GENOMIC DNA]</scope>
    <source>
        <strain evidence="3">h7</strain>
    </source>
</reference>
<dbReference type="OrthoDB" id="3269050at2759"/>
<accession>A0A0C3BKL9</accession>
<dbReference type="HOGENOM" id="CLU_054599_1_0_1"/>
<dbReference type="PROSITE" id="PS50011">
    <property type="entry name" value="PROTEIN_KINASE_DOM"/>
    <property type="match status" value="1"/>
</dbReference>
<evidence type="ECO:0000313" key="3">
    <source>
        <dbReference type="Proteomes" id="UP000053424"/>
    </source>
</evidence>
<dbReference type="EMBL" id="KN831798">
    <property type="protein sequence ID" value="KIM37260.1"/>
    <property type="molecule type" value="Genomic_DNA"/>
</dbReference>
<protein>
    <recommendedName>
        <fullName evidence="1">Protein kinase domain-containing protein</fullName>
    </recommendedName>
</protein>
<proteinExistence type="predicted"/>
<organism evidence="2 3">
    <name type="scientific">Hebeloma cylindrosporum</name>
    <dbReference type="NCBI Taxonomy" id="76867"/>
    <lineage>
        <taxon>Eukaryota</taxon>
        <taxon>Fungi</taxon>
        <taxon>Dikarya</taxon>
        <taxon>Basidiomycota</taxon>
        <taxon>Agaricomycotina</taxon>
        <taxon>Agaricomycetes</taxon>
        <taxon>Agaricomycetidae</taxon>
        <taxon>Agaricales</taxon>
        <taxon>Agaricineae</taxon>
        <taxon>Hymenogastraceae</taxon>
        <taxon>Hebeloma</taxon>
    </lineage>
</organism>
<gene>
    <name evidence="2" type="ORF">M413DRAFT_58365</name>
</gene>
<feature type="domain" description="Protein kinase" evidence="1">
    <location>
        <begin position="72"/>
        <end position="279"/>
    </location>
</feature>
<sequence length="279" mass="31147">NAANASNAFPVGAHVVLRLTDGTVLSLEIVKPFLPFTKCLVYVVRPESSSISDNLPSEVILKIYDPRYIDERTQSKKYGSSRVRTHVWTLEAEMEAARYRQEIAEGQRPDDFTVHLLYRDGDAHPFLWEEDFYRYLKESSENEVAAFRRLTSLQGTVIPKFYGSGNVIPPPGTRAIEPPAVLLEYISGSMTLADYHKGLGVSERANVIPSIFRPLVDAVRRFKELGVYHGDISGKTILVSSAPSSSQANPEGGTLTRAVLINFGRAGVREDRESEEDWE</sequence>
<feature type="non-terminal residue" evidence="2">
    <location>
        <position position="279"/>
    </location>
</feature>
<dbReference type="GO" id="GO:0004672">
    <property type="term" value="F:protein kinase activity"/>
    <property type="evidence" value="ECO:0007669"/>
    <property type="project" value="InterPro"/>
</dbReference>
<dbReference type="GO" id="GO:0005524">
    <property type="term" value="F:ATP binding"/>
    <property type="evidence" value="ECO:0007669"/>
    <property type="project" value="InterPro"/>
</dbReference>
<evidence type="ECO:0000259" key="1">
    <source>
        <dbReference type="PROSITE" id="PS50011"/>
    </source>
</evidence>